<dbReference type="InterPro" id="IPR002804">
    <property type="entry name" value="Archease"/>
</dbReference>
<protein>
    <submittedName>
        <fullName evidence="6">Archease</fullName>
    </submittedName>
</protein>
<evidence type="ECO:0000256" key="2">
    <source>
        <dbReference type="ARBA" id="ARBA00022694"/>
    </source>
</evidence>
<dbReference type="PANTHER" id="PTHR12682:SF11">
    <property type="entry name" value="PROTEIN ARCHEASE"/>
    <property type="match status" value="1"/>
</dbReference>
<keyword evidence="3" id="KW-0479">Metal-binding</keyword>
<proteinExistence type="inferred from homology"/>
<evidence type="ECO:0000313" key="6">
    <source>
        <dbReference type="EMBL" id="MFH6769047.1"/>
    </source>
</evidence>
<dbReference type="Gene3D" id="3.55.10.10">
    <property type="entry name" value="Archease domain"/>
    <property type="match status" value="1"/>
</dbReference>
<keyword evidence="4" id="KW-0106">Calcium</keyword>
<evidence type="ECO:0000313" key="7">
    <source>
        <dbReference type="Proteomes" id="UP001610104"/>
    </source>
</evidence>
<dbReference type="Pfam" id="PF01951">
    <property type="entry name" value="Archease"/>
    <property type="match status" value="1"/>
</dbReference>
<keyword evidence="7" id="KW-1185">Reference proteome</keyword>
<comment type="similarity">
    <text evidence="1">Belongs to the archease family.</text>
</comment>
<comment type="caution">
    <text evidence="6">The sequence shown here is derived from an EMBL/GenBank/DDBJ whole genome shotgun (WGS) entry which is preliminary data.</text>
</comment>
<dbReference type="InterPro" id="IPR023572">
    <property type="entry name" value="Archease_dom"/>
</dbReference>
<evidence type="ECO:0000256" key="4">
    <source>
        <dbReference type="ARBA" id="ARBA00022837"/>
    </source>
</evidence>
<dbReference type="EMBL" id="JBAWKC010000003">
    <property type="protein sequence ID" value="MFH6769047.1"/>
    <property type="molecule type" value="Genomic_DNA"/>
</dbReference>
<dbReference type="PANTHER" id="PTHR12682">
    <property type="entry name" value="ARCHEASE"/>
    <property type="match status" value="1"/>
</dbReference>
<keyword evidence="2" id="KW-0819">tRNA processing</keyword>
<dbReference type="RefSeq" id="WP_395438293.1">
    <property type="nucleotide sequence ID" value="NZ_JBAWKC010000003.1"/>
</dbReference>
<evidence type="ECO:0000256" key="1">
    <source>
        <dbReference type="ARBA" id="ARBA00007963"/>
    </source>
</evidence>
<dbReference type="InterPro" id="IPR036820">
    <property type="entry name" value="Archease_dom_sf"/>
</dbReference>
<feature type="domain" description="Archease" evidence="5">
    <location>
        <begin position="5"/>
        <end position="137"/>
    </location>
</feature>
<reference evidence="6 7" key="1">
    <citation type="submission" date="2024-02" db="EMBL/GenBank/DDBJ databases">
        <title>A Gaetbulibacter species isolated from tidal flats and genomic insights of their niches.</title>
        <authorList>
            <person name="Ye Y."/>
        </authorList>
    </citation>
    <scope>NUCLEOTIDE SEQUENCE [LARGE SCALE GENOMIC DNA]</scope>
    <source>
        <strain evidence="6 7">KEM-8</strain>
    </source>
</reference>
<evidence type="ECO:0000259" key="5">
    <source>
        <dbReference type="Pfam" id="PF01951"/>
    </source>
</evidence>
<dbReference type="Proteomes" id="UP001610104">
    <property type="component" value="Unassembled WGS sequence"/>
</dbReference>
<gene>
    <name evidence="6" type="ORF">V8G56_09905</name>
</gene>
<evidence type="ECO:0000256" key="3">
    <source>
        <dbReference type="ARBA" id="ARBA00022723"/>
    </source>
</evidence>
<accession>A0ABW7MV70</accession>
<dbReference type="SUPFAM" id="SSF69819">
    <property type="entry name" value="MTH1598-like"/>
    <property type="match status" value="1"/>
</dbReference>
<sequence length="137" mass="15667">MSITYVSHTADIRMLIFDKTLKGLFEQGVKGMNNILKEKFCEKTSNIDNRTIINVEASDTTNLLVDFLSDVLSSSYIEKSIYCEMKIIEFSGQKIKAELLGTKVEAFDEEIKAVTYHEADVIMNDYGLWETFVIFDI</sequence>
<organism evidence="6 7">
    <name type="scientific">Gaetbulibacter aquiaggeris</name>
    <dbReference type="NCBI Taxonomy" id="1735373"/>
    <lineage>
        <taxon>Bacteria</taxon>
        <taxon>Pseudomonadati</taxon>
        <taxon>Bacteroidota</taxon>
        <taxon>Flavobacteriia</taxon>
        <taxon>Flavobacteriales</taxon>
        <taxon>Flavobacteriaceae</taxon>
        <taxon>Gaetbulibacter</taxon>
    </lineage>
</organism>
<name>A0ABW7MV70_9FLAO</name>